<accession>E4SNE7</accession>
<protein>
    <submittedName>
        <fullName evidence="1">Uncharacterized protein</fullName>
    </submittedName>
</protein>
<evidence type="ECO:0000313" key="2">
    <source>
        <dbReference type="Proteomes" id="UP000007033"/>
    </source>
</evidence>
<evidence type="ECO:0000313" key="1">
    <source>
        <dbReference type="EMBL" id="ADQ59966.1"/>
    </source>
</evidence>
<dbReference type="KEGG" id="lam:LA2_10325"/>
<reference evidence="1 2" key="1">
    <citation type="journal article" date="2011" name="J. Bacteriol.">
        <title>Genome sequence of Lactobacillus amylovorus GRL1112.</title>
        <authorList>
            <person name="Kant R."/>
            <person name="Paulin L."/>
            <person name="Alatalo E."/>
            <person name="de Vos W.M."/>
            <person name="Palva A."/>
        </authorList>
    </citation>
    <scope>NUCLEOTIDE SEQUENCE [LARGE SCALE GENOMIC DNA]</scope>
    <source>
        <strain evidence="1 2">GRL 1112</strain>
    </source>
</reference>
<dbReference type="EMBL" id="CP002338">
    <property type="protein sequence ID" value="ADQ59966.1"/>
    <property type="molecule type" value="Genomic_DNA"/>
</dbReference>
<dbReference type="Proteomes" id="UP000007033">
    <property type="component" value="Chromosome"/>
</dbReference>
<name>E4SNE7_LACAR</name>
<sequence>MKMLVIKAREENSIQKKTEIEIKMAARIIVTIFSLLNCKVIPEAKVQAVAIDRQARLIIDGA</sequence>
<proteinExistence type="predicted"/>
<gene>
    <name evidence="1" type="ordered locus">LA2_10325</name>
</gene>
<dbReference type="AlphaFoldDB" id="E4SNE7"/>
<dbReference type="HOGENOM" id="CLU_2898395_0_0_9"/>
<organism evidence="1 2">
    <name type="scientific">Lactobacillus amylovorus (strain GRL 1112)</name>
    <dbReference type="NCBI Taxonomy" id="695560"/>
    <lineage>
        <taxon>Bacteria</taxon>
        <taxon>Bacillati</taxon>
        <taxon>Bacillota</taxon>
        <taxon>Bacilli</taxon>
        <taxon>Lactobacillales</taxon>
        <taxon>Lactobacillaceae</taxon>
        <taxon>Lactobacillus</taxon>
    </lineage>
</organism>